<name>A0ACC1YC12_MELAZ</name>
<protein>
    <submittedName>
        <fullName evidence="1">Uncharacterized protein</fullName>
    </submittedName>
</protein>
<accession>A0ACC1YC12</accession>
<reference evidence="1 2" key="1">
    <citation type="journal article" date="2023" name="Science">
        <title>Complex scaffold remodeling in plant triterpene biosynthesis.</title>
        <authorList>
            <person name="De La Pena R."/>
            <person name="Hodgson H."/>
            <person name="Liu J.C."/>
            <person name="Stephenson M.J."/>
            <person name="Martin A.C."/>
            <person name="Owen C."/>
            <person name="Harkess A."/>
            <person name="Leebens-Mack J."/>
            <person name="Jimenez L.E."/>
            <person name="Osbourn A."/>
            <person name="Sattely E.S."/>
        </authorList>
    </citation>
    <scope>NUCLEOTIDE SEQUENCE [LARGE SCALE GENOMIC DNA]</scope>
    <source>
        <strain evidence="2">cv. JPN11</strain>
        <tissue evidence="1">Leaf</tissue>
    </source>
</reference>
<proteinExistence type="predicted"/>
<keyword evidence="2" id="KW-1185">Reference proteome</keyword>
<gene>
    <name evidence="1" type="ORF">OWV82_008838</name>
</gene>
<comment type="caution">
    <text evidence="1">The sequence shown here is derived from an EMBL/GenBank/DDBJ whole genome shotgun (WGS) entry which is preliminary data.</text>
</comment>
<evidence type="ECO:0000313" key="2">
    <source>
        <dbReference type="Proteomes" id="UP001164539"/>
    </source>
</evidence>
<evidence type="ECO:0000313" key="1">
    <source>
        <dbReference type="EMBL" id="KAJ4721115.1"/>
    </source>
</evidence>
<sequence length="94" mass="9750">MSMKTIGTIKGTSFTISSIVCICIVAPHSTFPLLPFSSSLKAITFSSEGRCGSSHSRGSSLIVSITPDSTQALGAAEFLQKQAVAQESDSPSQP</sequence>
<organism evidence="1 2">
    <name type="scientific">Melia azedarach</name>
    <name type="common">Chinaberry tree</name>
    <dbReference type="NCBI Taxonomy" id="155640"/>
    <lineage>
        <taxon>Eukaryota</taxon>
        <taxon>Viridiplantae</taxon>
        <taxon>Streptophyta</taxon>
        <taxon>Embryophyta</taxon>
        <taxon>Tracheophyta</taxon>
        <taxon>Spermatophyta</taxon>
        <taxon>Magnoliopsida</taxon>
        <taxon>eudicotyledons</taxon>
        <taxon>Gunneridae</taxon>
        <taxon>Pentapetalae</taxon>
        <taxon>rosids</taxon>
        <taxon>malvids</taxon>
        <taxon>Sapindales</taxon>
        <taxon>Meliaceae</taxon>
        <taxon>Melia</taxon>
    </lineage>
</organism>
<dbReference type="EMBL" id="CM051397">
    <property type="protein sequence ID" value="KAJ4721115.1"/>
    <property type="molecule type" value="Genomic_DNA"/>
</dbReference>
<dbReference type="Proteomes" id="UP001164539">
    <property type="component" value="Chromosome 4"/>
</dbReference>